<feature type="region of interest" description="Disordered" evidence="1">
    <location>
        <begin position="361"/>
        <end position="408"/>
    </location>
</feature>
<sequence>MSAVEESDAIGHTSAQTAVTHVDAASPSAPSTPNMPTDAASPTVKLPEDAMDHIKQLINSGDLEGAEVALKLFKKQMKKSASADRNKDDSSKKEKKEKRATEALVVVEGDEHKARRASEKEQKRDYEAIEKLSKESHKLAVEADAKRAKEEKQAKDRDARDRKDEKKDRERIEKSRRDAEKLETETRKELAKLEKSEFDEVDRQRKASEKLIKEKDRRPAPKQKPQPVRSLHAYGFSTEKRQLAADSEGLLFSQFVQDKRIVPSRLCFWNDGTARELSLGDSTPSATGPMETSCSVPEGFCREVVFCGFSAIGFEPAQARPSYWGTMNPTLNHDELASLVRYPLDDAMPRLSTLNYECDSGDDWDAMDSDDDDVDASDDEEIESDSGSEDSFIDDDAHSDSDTENVSSFITARARRQNRLRGKDRLVPVFSGPYETHTAASHPLSSLSRFALASGVDHAFIEQTMLDELSRLTGTDLAAVKTKSQVQRYRQIGDDEVEEIHAFLLLNARIAQASAVEIISKRPSFGGVAAAEVRRVLKRYYDNNGGAFVRRDVPWAVDDPRLFEKKLPKEKLPQERATIEREKRPRSDDGDE</sequence>
<dbReference type="VEuPathDB" id="TriTrypDB:BSAL_36625"/>
<feature type="domain" description="Chromatin assembly factor 1 subunit A dimerization" evidence="2">
    <location>
        <begin position="318"/>
        <end position="390"/>
    </location>
</feature>
<evidence type="ECO:0000313" key="4">
    <source>
        <dbReference type="Proteomes" id="UP000051952"/>
    </source>
</evidence>
<feature type="region of interest" description="Disordered" evidence="1">
    <location>
        <begin position="1"/>
        <end position="46"/>
    </location>
</feature>
<reference evidence="4" key="1">
    <citation type="submission" date="2015-09" db="EMBL/GenBank/DDBJ databases">
        <authorList>
            <consortium name="Pathogen Informatics"/>
        </authorList>
    </citation>
    <scope>NUCLEOTIDE SEQUENCE [LARGE SCALE GENOMIC DNA]</scope>
    <source>
        <strain evidence="4">Lake Konstanz</strain>
    </source>
</reference>
<feature type="compositionally biased region" description="Basic and acidic residues" evidence="1">
    <location>
        <begin position="81"/>
        <end position="101"/>
    </location>
</feature>
<dbReference type="OrthoDB" id="265314at2759"/>
<feature type="region of interest" description="Disordered" evidence="1">
    <location>
        <begin position="566"/>
        <end position="592"/>
    </location>
</feature>
<evidence type="ECO:0000256" key="1">
    <source>
        <dbReference type="SAM" id="MobiDB-lite"/>
    </source>
</evidence>
<gene>
    <name evidence="3" type="ORF">BSAL_36625</name>
</gene>
<accession>A0A0S4JPQ8</accession>
<dbReference type="InterPro" id="IPR022043">
    <property type="entry name" value="CAF1A_DD"/>
</dbReference>
<keyword evidence="4" id="KW-1185">Reference proteome</keyword>
<evidence type="ECO:0000313" key="3">
    <source>
        <dbReference type="EMBL" id="CUG92307.1"/>
    </source>
</evidence>
<feature type="compositionally biased region" description="Acidic residues" evidence="1">
    <location>
        <begin position="361"/>
        <end position="394"/>
    </location>
</feature>
<dbReference type="AlphaFoldDB" id="A0A0S4JPQ8"/>
<proteinExistence type="predicted"/>
<feature type="region of interest" description="Disordered" evidence="1">
    <location>
        <begin position="75"/>
        <end position="230"/>
    </location>
</feature>
<dbReference type="Pfam" id="PF12253">
    <property type="entry name" value="CAF1A_dimeriz"/>
    <property type="match status" value="1"/>
</dbReference>
<evidence type="ECO:0000259" key="2">
    <source>
        <dbReference type="Pfam" id="PF12253"/>
    </source>
</evidence>
<dbReference type="EMBL" id="CYKH01002030">
    <property type="protein sequence ID" value="CUG92307.1"/>
    <property type="molecule type" value="Genomic_DNA"/>
</dbReference>
<protein>
    <recommendedName>
        <fullName evidence="2">Chromatin assembly factor 1 subunit A dimerization domain-containing protein</fullName>
    </recommendedName>
</protein>
<dbReference type="Proteomes" id="UP000051952">
    <property type="component" value="Unassembled WGS sequence"/>
</dbReference>
<organism evidence="3 4">
    <name type="scientific">Bodo saltans</name>
    <name type="common">Flagellated protozoan</name>
    <dbReference type="NCBI Taxonomy" id="75058"/>
    <lineage>
        <taxon>Eukaryota</taxon>
        <taxon>Discoba</taxon>
        <taxon>Euglenozoa</taxon>
        <taxon>Kinetoplastea</taxon>
        <taxon>Metakinetoplastina</taxon>
        <taxon>Eubodonida</taxon>
        <taxon>Bodonidae</taxon>
        <taxon>Bodo</taxon>
    </lineage>
</organism>
<name>A0A0S4JPQ8_BODSA</name>
<feature type="compositionally biased region" description="Basic and acidic residues" evidence="1">
    <location>
        <begin position="109"/>
        <end position="219"/>
    </location>
</feature>